<dbReference type="KEGG" id="cel:CELE_C45H4.13"/>
<dbReference type="GeneID" id="183494"/>
<dbReference type="AGR" id="WB:WBGene00016694"/>
<name>O44693_CAEEL</name>
<dbReference type="SMR" id="O44693"/>
<dbReference type="UCSC" id="C45H4.13">
    <property type="organism name" value="c. elegans"/>
</dbReference>
<sequence>MQSSKSWNNAIIYCFYSAMSTNFYKFCHFEPKKFDRIFLLKLWKFRTILRKLEVKLKKLMSERELIMQIKQNPDEPATIIVAIRTLLPPTPVTLHTLQSSHQAATTLHTARATVVATLLHIVLATPPMIPATLPILQVTIATIMEAITIMDIATMDMVTTIIITLEIIIVVIHIDRAGDKVTLAVETVIITESEDFEEK</sequence>
<dbReference type="Proteomes" id="UP000001940">
    <property type="component" value="Chromosome V"/>
</dbReference>
<evidence type="ECO:0000313" key="1">
    <source>
        <dbReference type="EMBL" id="CCD67422.2"/>
    </source>
</evidence>
<dbReference type="AlphaFoldDB" id="O44693"/>
<evidence type="ECO:0000313" key="2">
    <source>
        <dbReference type="Proteomes" id="UP000001940"/>
    </source>
</evidence>
<organism evidence="1 2">
    <name type="scientific">Caenorhabditis elegans</name>
    <dbReference type="NCBI Taxonomy" id="6239"/>
    <lineage>
        <taxon>Eukaryota</taxon>
        <taxon>Metazoa</taxon>
        <taxon>Ecdysozoa</taxon>
        <taxon>Nematoda</taxon>
        <taxon>Chromadorea</taxon>
        <taxon>Rhabditida</taxon>
        <taxon>Rhabditina</taxon>
        <taxon>Rhabditomorpha</taxon>
        <taxon>Rhabditoidea</taxon>
        <taxon>Rhabditidae</taxon>
        <taxon>Peloderinae</taxon>
        <taxon>Caenorhabditis</taxon>
    </lineage>
</organism>
<reference evidence="1 2" key="1">
    <citation type="journal article" date="1998" name="Science">
        <title>Genome sequence of the nematode C. elegans: a platform for investigating biology.</title>
        <authorList>
            <consortium name="The C. elegans sequencing consortium"/>
            <person name="Sulson J.E."/>
            <person name="Waterston R."/>
        </authorList>
    </citation>
    <scope>NUCLEOTIDE SEQUENCE [LARGE SCALE GENOMIC DNA]</scope>
    <source>
        <strain evidence="1 2">Bristol N2</strain>
    </source>
</reference>
<dbReference type="PIR" id="T32717">
    <property type="entry name" value="T32717"/>
</dbReference>
<protein>
    <submittedName>
        <fullName evidence="1">Uncharacterized protein</fullName>
    </submittedName>
</protein>
<dbReference type="RefSeq" id="NP_503581.3">
    <property type="nucleotide sequence ID" value="NM_071180.4"/>
</dbReference>
<dbReference type="WormBase" id="C45H4.13">
    <property type="protein sequence ID" value="CE51002"/>
    <property type="gene ID" value="WBGene00016694"/>
</dbReference>
<dbReference type="Bgee" id="WBGene00016694">
    <property type="expression patterns" value="Expressed in embryo"/>
</dbReference>
<dbReference type="InParanoid" id="O44693"/>
<dbReference type="EMBL" id="BX284605">
    <property type="protein sequence ID" value="CCD67422.2"/>
    <property type="molecule type" value="Genomic_DNA"/>
</dbReference>
<dbReference type="PaxDb" id="6239-C45H4.13"/>
<accession>O44693</accession>
<dbReference type="CTD" id="183494"/>
<evidence type="ECO:0000313" key="3">
    <source>
        <dbReference type="WormBase" id="C45H4.13"/>
    </source>
</evidence>
<gene>
    <name evidence="1 3" type="ORF">C45H4.13</name>
    <name evidence="1" type="ORF">CELE_C45H4.13</name>
</gene>
<dbReference type="STRING" id="6239.C45H4.13.1"/>
<dbReference type="HOGENOM" id="CLU_795090_0_0_1"/>
<proteinExistence type="predicted"/>
<keyword evidence="2" id="KW-1185">Reference proteome</keyword>